<evidence type="ECO:0000313" key="6">
    <source>
        <dbReference type="EMBL" id="MDR7348425.1"/>
    </source>
</evidence>
<keyword evidence="2 4" id="KW-0238">DNA-binding</keyword>
<dbReference type="SUPFAM" id="SSF46689">
    <property type="entry name" value="Homeodomain-like"/>
    <property type="match status" value="1"/>
</dbReference>
<accession>A0ABU2B490</accession>
<dbReference type="Pfam" id="PF00440">
    <property type="entry name" value="TetR_N"/>
    <property type="match status" value="1"/>
</dbReference>
<organism evidence="6 7">
    <name type="scientific">Enteractinococcus fodinae</name>
    <dbReference type="NCBI Taxonomy" id="684663"/>
    <lineage>
        <taxon>Bacteria</taxon>
        <taxon>Bacillati</taxon>
        <taxon>Actinomycetota</taxon>
        <taxon>Actinomycetes</taxon>
        <taxon>Micrococcales</taxon>
        <taxon>Micrococcaceae</taxon>
    </lineage>
</organism>
<feature type="domain" description="HTH tetR-type" evidence="5">
    <location>
        <begin position="3"/>
        <end position="63"/>
    </location>
</feature>
<evidence type="ECO:0000259" key="5">
    <source>
        <dbReference type="PROSITE" id="PS50977"/>
    </source>
</evidence>
<sequence length="202" mass="22898">MAVDTRQRIEAAASSLLEERSFAEITTRDVAVRAGISEATLFRHITSKTDLFLTVYGHQMDLIMDSCEQREIAYSTKSSTTAAAYVDRILAIYQARAEYYQDNFTNAAEYVLASFDPSSPRKPRTLSQGERMIRLVETVLVEASENGRLRTGGSPRLIAENIHAVELHEIIRTPLREYAVAQMWDRLRPRIEFILESALVEP</sequence>
<reference evidence="6 7" key="1">
    <citation type="submission" date="2023-07" db="EMBL/GenBank/DDBJ databases">
        <title>Sequencing the genomes of 1000 actinobacteria strains.</title>
        <authorList>
            <person name="Klenk H.-P."/>
        </authorList>
    </citation>
    <scope>NUCLEOTIDE SEQUENCE [LARGE SCALE GENOMIC DNA]</scope>
    <source>
        <strain evidence="6 7">DSM 22966</strain>
    </source>
</reference>
<name>A0ABU2B490_9MICC</name>
<evidence type="ECO:0000256" key="4">
    <source>
        <dbReference type="PROSITE-ProRule" id="PRU00335"/>
    </source>
</evidence>
<keyword evidence="1" id="KW-0805">Transcription regulation</keyword>
<dbReference type="Proteomes" id="UP001183794">
    <property type="component" value="Unassembled WGS sequence"/>
</dbReference>
<protein>
    <submittedName>
        <fullName evidence="6">AcrR family transcriptional regulator</fullName>
    </submittedName>
</protein>
<evidence type="ECO:0000256" key="2">
    <source>
        <dbReference type="ARBA" id="ARBA00023125"/>
    </source>
</evidence>
<comment type="caution">
    <text evidence="6">The sequence shown here is derived from an EMBL/GenBank/DDBJ whole genome shotgun (WGS) entry which is preliminary data.</text>
</comment>
<evidence type="ECO:0000256" key="1">
    <source>
        <dbReference type="ARBA" id="ARBA00023015"/>
    </source>
</evidence>
<dbReference type="RefSeq" id="WP_310175607.1">
    <property type="nucleotide sequence ID" value="NZ_BAABHE010000002.1"/>
</dbReference>
<dbReference type="PANTHER" id="PTHR30055">
    <property type="entry name" value="HTH-TYPE TRANSCRIPTIONAL REGULATOR RUTR"/>
    <property type="match status" value="1"/>
</dbReference>
<dbReference type="PRINTS" id="PR00455">
    <property type="entry name" value="HTHTETR"/>
</dbReference>
<dbReference type="InterPro" id="IPR009057">
    <property type="entry name" value="Homeodomain-like_sf"/>
</dbReference>
<dbReference type="InterPro" id="IPR050109">
    <property type="entry name" value="HTH-type_TetR-like_transc_reg"/>
</dbReference>
<keyword evidence="3" id="KW-0804">Transcription</keyword>
<keyword evidence="7" id="KW-1185">Reference proteome</keyword>
<evidence type="ECO:0000256" key="3">
    <source>
        <dbReference type="ARBA" id="ARBA00023163"/>
    </source>
</evidence>
<gene>
    <name evidence="6" type="ORF">J2S62_002682</name>
</gene>
<dbReference type="EMBL" id="JAVDYJ010000001">
    <property type="protein sequence ID" value="MDR7348425.1"/>
    <property type="molecule type" value="Genomic_DNA"/>
</dbReference>
<evidence type="ECO:0000313" key="7">
    <source>
        <dbReference type="Proteomes" id="UP001183794"/>
    </source>
</evidence>
<dbReference type="PROSITE" id="PS50977">
    <property type="entry name" value="HTH_TETR_2"/>
    <property type="match status" value="1"/>
</dbReference>
<feature type="DNA-binding region" description="H-T-H motif" evidence="4">
    <location>
        <begin position="26"/>
        <end position="45"/>
    </location>
</feature>
<dbReference type="InterPro" id="IPR001647">
    <property type="entry name" value="HTH_TetR"/>
</dbReference>
<dbReference type="Gene3D" id="1.10.357.10">
    <property type="entry name" value="Tetracycline Repressor, domain 2"/>
    <property type="match status" value="1"/>
</dbReference>
<proteinExistence type="predicted"/>
<dbReference type="PANTHER" id="PTHR30055:SF234">
    <property type="entry name" value="HTH-TYPE TRANSCRIPTIONAL REGULATOR BETI"/>
    <property type="match status" value="1"/>
</dbReference>